<dbReference type="InterPro" id="IPR050106">
    <property type="entry name" value="HistidinolP_aminotransfase"/>
</dbReference>
<reference evidence="5" key="1">
    <citation type="submission" date="2018-05" db="EMBL/GenBank/DDBJ databases">
        <authorList>
            <person name="Lanie J.A."/>
            <person name="Ng W.-L."/>
            <person name="Kazmierczak K.M."/>
            <person name="Andrzejewski T.M."/>
            <person name="Davidsen T.M."/>
            <person name="Wayne K.J."/>
            <person name="Tettelin H."/>
            <person name="Glass J.I."/>
            <person name="Rusch D."/>
            <person name="Podicherti R."/>
            <person name="Tsui H.-C.T."/>
            <person name="Winkler M.E."/>
        </authorList>
    </citation>
    <scope>NUCLEOTIDE SEQUENCE</scope>
</reference>
<organism evidence="5">
    <name type="scientific">marine metagenome</name>
    <dbReference type="NCBI Taxonomy" id="408172"/>
    <lineage>
        <taxon>unclassified sequences</taxon>
        <taxon>metagenomes</taxon>
        <taxon>ecological metagenomes</taxon>
    </lineage>
</organism>
<feature type="non-terminal residue" evidence="5">
    <location>
        <position position="177"/>
    </location>
</feature>
<evidence type="ECO:0000259" key="4">
    <source>
        <dbReference type="Pfam" id="PF00155"/>
    </source>
</evidence>
<dbReference type="InterPro" id="IPR015421">
    <property type="entry name" value="PyrdxlP-dep_Trfase_major"/>
</dbReference>
<keyword evidence="3" id="KW-0663">Pyridoxal phosphate</keyword>
<dbReference type="PANTHER" id="PTHR43643:SF3">
    <property type="entry name" value="HISTIDINOL-PHOSPHATE AMINOTRANSFERASE"/>
    <property type="match status" value="1"/>
</dbReference>
<feature type="domain" description="Aminotransferase class I/classII large" evidence="4">
    <location>
        <begin position="32"/>
        <end position="172"/>
    </location>
</feature>
<keyword evidence="1" id="KW-0032">Aminotransferase</keyword>
<dbReference type="Gene3D" id="3.90.1150.10">
    <property type="entry name" value="Aspartate Aminotransferase, domain 1"/>
    <property type="match status" value="1"/>
</dbReference>
<dbReference type="InterPro" id="IPR004839">
    <property type="entry name" value="Aminotransferase_I/II_large"/>
</dbReference>
<dbReference type="Pfam" id="PF00155">
    <property type="entry name" value="Aminotran_1_2"/>
    <property type="match status" value="1"/>
</dbReference>
<dbReference type="InterPro" id="IPR015422">
    <property type="entry name" value="PyrdxlP-dep_Trfase_small"/>
</dbReference>
<dbReference type="AlphaFoldDB" id="A0A383A319"/>
<evidence type="ECO:0000313" key="5">
    <source>
        <dbReference type="EMBL" id="SVE01979.1"/>
    </source>
</evidence>
<evidence type="ECO:0000256" key="3">
    <source>
        <dbReference type="ARBA" id="ARBA00022898"/>
    </source>
</evidence>
<evidence type="ECO:0000256" key="1">
    <source>
        <dbReference type="ARBA" id="ARBA00022576"/>
    </source>
</evidence>
<keyword evidence="2" id="KW-0808">Transferase</keyword>
<evidence type="ECO:0000256" key="2">
    <source>
        <dbReference type="ARBA" id="ARBA00022679"/>
    </source>
</evidence>
<proteinExistence type="predicted"/>
<sequence length="177" mass="19865">MPLVPRHIRDLPIYKPGRPIEDVRRELGLDRIIKLASNENPYGASPKALEAVQNTLSENFRYPDSTALKLREKLADRFDIKVKNVVVGAGSEGIISSIMRTFLQHGDEIIAAENSFIGFRVLANATSVCTHWIPMDNYHHDLSAIAEKISDYTKIIYLANPDNPTGTYFTVEGFDSF</sequence>
<dbReference type="GO" id="GO:0008483">
    <property type="term" value="F:transaminase activity"/>
    <property type="evidence" value="ECO:0007669"/>
    <property type="project" value="UniProtKB-KW"/>
</dbReference>
<accession>A0A383A319</accession>
<dbReference type="GO" id="GO:0030170">
    <property type="term" value="F:pyridoxal phosphate binding"/>
    <property type="evidence" value="ECO:0007669"/>
    <property type="project" value="InterPro"/>
</dbReference>
<gene>
    <name evidence="5" type="ORF">METZ01_LOCUS454833</name>
</gene>
<dbReference type="SUPFAM" id="SSF53383">
    <property type="entry name" value="PLP-dependent transferases"/>
    <property type="match status" value="1"/>
</dbReference>
<dbReference type="PANTHER" id="PTHR43643">
    <property type="entry name" value="HISTIDINOL-PHOSPHATE AMINOTRANSFERASE 2"/>
    <property type="match status" value="1"/>
</dbReference>
<dbReference type="EMBL" id="UINC01188653">
    <property type="protein sequence ID" value="SVE01979.1"/>
    <property type="molecule type" value="Genomic_DNA"/>
</dbReference>
<name>A0A383A319_9ZZZZ</name>
<dbReference type="Gene3D" id="3.40.640.10">
    <property type="entry name" value="Type I PLP-dependent aspartate aminotransferase-like (Major domain)"/>
    <property type="match status" value="1"/>
</dbReference>
<dbReference type="InterPro" id="IPR015424">
    <property type="entry name" value="PyrdxlP-dep_Trfase"/>
</dbReference>
<protein>
    <recommendedName>
        <fullName evidence="4">Aminotransferase class I/classII large domain-containing protein</fullName>
    </recommendedName>
</protein>